<dbReference type="EMBL" id="CAXAMN010002747">
    <property type="protein sequence ID" value="CAK9001069.1"/>
    <property type="molecule type" value="Genomic_DNA"/>
</dbReference>
<sequence length="144" mass="16487">MRCQYDSFRSKKRLPTFTAAISALQADGRWRLSVGVIEEMQESRLDPDMATYGEAILTLEQDQQWGQAINLLEEARAARLQPDEDAYLATIQVVERAHQDGVAQRLEEELMVHRLKAEDTEGRTAGMSSRLLRQISGAFFDERW</sequence>
<dbReference type="InterPro" id="IPR011990">
    <property type="entry name" value="TPR-like_helical_dom_sf"/>
</dbReference>
<reference evidence="1 2" key="1">
    <citation type="submission" date="2024-02" db="EMBL/GenBank/DDBJ databases">
        <authorList>
            <person name="Chen Y."/>
            <person name="Shah S."/>
            <person name="Dougan E. K."/>
            <person name="Thang M."/>
            <person name="Chan C."/>
        </authorList>
    </citation>
    <scope>NUCLEOTIDE SEQUENCE [LARGE SCALE GENOMIC DNA]</scope>
</reference>
<keyword evidence="2" id="KW-1185">Reference proteome</keyword>
<dbReference type="Proteomes" id="UP001642484">
    <property type="component" value="Unassembled WGS sequence"/>
</dbReference>
<proteinExistence type="predicted"/>
<evidence type="ECO:0000313" key="1">
    <source>
        <dbReference type="EMBL" id="CAK9001069.1"/>
    </source>
</evidence>
<comment type="caution">
    <text evidence="1">The sequence shown here is derived from an EMBL/GenBank/DDBJ whole genome shotgun (WGS) entry which is preliminary data.</text>
</comment>
<evidence type="ECO:0000313" key="2">
    <source>
        <dbReference type="Proteomes" id="UP001642484"/>
    </source>
</evidence>
<gene>
    <name evidence="1" type="ORF">CCMP2556_LOCUS6307</name>
</gene>
<name>A0ABP0IER1_9DINO</name>
<dbReference type="Gene3D" id="1.25.40.10">
    <property type="entry name" value="Tetratricopeptide repeat domain"/>
    <property type="match status" value="1"/>
</dbReference>
<organism evidence="1 2">
    <name type="scientific">Durusdinium trenchii</name>
    <dbReference type="NCBI Taxonomy" id="1381693"/>
    <lineage>
        <taxon>Eukaryota</taxon>
        <taxon>Sar</taxon>
        <taxon>Alveolata</taxon>
        <taxon>Dinophyceae</taxon>
        <taxon>Suessiales</taxon>
        <taxon>Symbiodiniaceae</taxon>
        <taxon>Durusdinium</taxon>
    </lineage>
</organism>
<accession>A0ABP0IER1</accession>
<protein>
    <submittedName>
        <fullName evidence="1">Uncharacterized protein</fullName>
    </submittedName>
</protein>